<evidence type="ECO:0000256" key="1">
    <source>
        <dbReference type="ARBA" id="ARBA00022553"/>
    </source>
</evidence>
<feature type="compositionally biased region" description="Basic residues" evidence="2">
    <location>
        <begin position="246"/>
        <end position="270"/>
    </location>
</feature>
<feature type="region of interest" description="Disordered" evidence="2">
    <location>
        <begin position="559"/>
        <end position="599"/>
    </location>
</feature>
<feature type="compositionally biased region" description="Basic and acidic residues" evidence="2">
    <location>
        <begin position="291"/>
        <end position="300"/>
    </location>
</feature>
<dbReference type="Pfam" id="PF01342">
    <property type="entry name" value="SAND"/>
    <property type="match status" value="1"/>
</dbReference>
<dbReference type="GO" id="GO:0005634">
    <property type="term" value="C:nucleus"/>
    <property type="evidence" value="ECO:0007669"/>
    <property type="project" value="InterPro"/>
</dbReference>
<feature type="compositionally biased region" description="Basic and acidic residues" evidence="2">
    <location>
        <begin position="225"/>
        <end position="240"/>
    </location>
</feature>
<dbReference type="Proteomes" id="UP000694561">
    <property type="component" value="Unplaced"/>
</dbReference>
<keyword evidence="6" id="KW-1185">Reference proteome</keyword>
<dbReference type="AlphaFoldDB" id="A0A8C6BG96"/>
<dbReference type="InterPro" id="IPR010919">
    <property type="entry name" value="SAND-like_dom_sf"/>
</dbReference>
<evidence type="ECO:0000256" key="2">
    <source>
        <dbReference type="SAM" id="MobiDB-lite"/>
    </source>
</evidence>
<dbReference type="Ensembl" id="ENSMMNT00015017659.1">
    <property type="protein sequence ID" value="ENSMMNP00015016085.1"/>
    <property type="gene ID" value="ENSMMNG00015011773.1"/>
</dbReference>
<accession>A0A8C6BG96</accession>
<dbReference type="Gene3D" id="3.10.390.10">
    <property type="entry name" value="SAND domain-like"/>
    <property type="match status" value="1"/>
</dbReference>
<dbReference type="PANTHER" id="PTHR46386">
    <property type="entry name" value="NUCLEAR BODY PROTEIN SP140"/>
    <property type="match status" value="1"/>
</dbReference>
<dbReference type="InterPro" id="IPR000770">
    <property type="entry name" value="SAND_dom"/>
</dbReference>
<dbReference type="PANTHER" id="PTHR46386:SF7">
    <property type="entry name" value="SP110 NUCLEAR BODY PROTEIN"/>
    <property type="match status" value="1"/>
</dbReference>
<feature type="domain" description="HSR" evidence="4">
    <location>
        <begin position="1"/>
        <end position="109"/>
    </location>
</feature>
<dbReference type="GeneTree" id="ENSGT00940000155124"/>
<keyword evidence="1" id="KW-0597">Phosphoprotein</keyword>
<feature type="region of interest" description="Disordered" evidence="2">
    <location>
        <begin position="194"/>
        <end position="376"/>
    </location>
</feature>
<dbReference type="SMART" id="SM00258">
    <property type="entry name" value="SAND"/>
    <property type="match status" value="1"/>
</dbReference>
<dbReference type="InterPro" id="IPR004865">
    <property type="entry name" value="HSR_dom"/>
</dbReference>
<dbReference type="SUPFAM" id="SSF63763">
    <property type="entry name" value="SAND domain-like"/>
    <property type="match status" value="1"/>
</dbReference>
<dbReference type="PROSITE" id="PS50864">
    <property type="entry name" value="SAND"/>
    <property type="match status" value="1"/>
</dbReference>
<evidence type="ECO:0000313" key="6">
    <source>
        <dbReference type="Proteomes" id="UP000694561"/>
    </source>
</evidence>
<sequence>MLFTMTRTLKEVLLQHFIHQKLEIAYAINKPFPFFEGLRDNFFITERLYQESLEACRNMVPLSRVVYNILTQLENTFSLSFLETLFSRINLSEYPNLMTTLKSFKRVVTSNGGWGRITTIPLEAAANPAGRSSVWALLPLPTCQHPPSSHPPCTPSVSKPGAPAQPSAEILHEHPSPADLTVALPGIIQEGRLTPVSSDNLIPPKKDKEDTQEMSCAPSGPVPVIRDDAPEQSDPKELQEASRAPASKKGKKRKRNIWLTPRKRHQKKSLPRGAALPGHGIQTTLHVAEQVTHREDDSTRNTKVKTRAKKRRTECAQMPAPEEVSDDTSEMDEGKRPQEPPSTPPRLTHDPMDKGSKLPFGESPGEKRKATGTPMKTLHKSLFGPGSASPGHRTQEMLQVVEQVTERKDDSTRRSKVMTRAQKARAERTLICSFLLSGKPEGETLDFHSPKLPVTCGEAKGILYKEKMKRGSSEKCIQNKKGLWFTPREFEIEGKRKQSKNWKRSVLCRGKTLEQLLEKGLLLCPPRRSLKREERVELHLLQDEGVFWKPAVSRGIWGPGKADAARGAVGESDGNPKPTPFPSKRQRVQESAPKGSLQCLTSEDAASVPKHGGQTEFNPHPTPSWCILANRVGSPLCLAAPVCGTWAKAWLHFLQITFPFKSLFALYRNVSFSS</sequence>
<evidence type="ECO:0000259" key="4">
    <source>
        <dbReference type="PROSITE" id="PS51414"/>
    </source>
</evidence>
<evidence type="ECO:0000313" key="5">
    <source>
        <dbReference type="Ensembl" id="ENSMMNP00015016085.1"/>
    </source>
</evidence>
<organism evidence="5 6">
    <name type="scientific">Monodon monoceros</name>
    <name type="common">Narwhal</name>
    <name type="synonym">Ceratodon monodon</name>
    <dbReference type="NCBI Taxonomy" id="40151"/>
    <lineage>
        <taxon>Eukaryota</taxon>
        <taxon>Metazoa</taxon>
        <taxon>Chordata</taxon>
        <taxon>Craniata</taxon>
        <taxon>Vertebrata</taxon>
        <taxon>Euteleostomi</taxon>
        <taxon>Mammalia</taxon>
        <taxon>Eutheria</taxon>
        <taxon>Laurasiatheria</taxon>
        <taxon>Artiodactyla</taxon>
        <taxon>Whippomorpha</taxon>
        <taxon>Cetacea</taxon>
        <taxon>Odontoceti</taxon>
        <taxon>Monodontidae</taxon>
        <taxon>Monodon</taxon>
    </lineage>
</organism>
<gene>
    <name evidence="5" type="primary">SP110</name>
</gene>
<feature type="region of interest" description="Disordered" evidence="2">
    <location>
        <begin position="145"/>
        <end position="169"/>
    </location>
</feature>
<protein>
    <submittedName>
        <fullName evidence="5">SP110 nuclear body protein</fullName>
    </submittedName>
</protein>
<reference evidence="5" key="2">
    <citation type="submission" date="2025-09" db="UniProtKB">
        <authorList>
            <consortium name="Ensembl"/>
        </authorList>
    </citation>
    <scope>IDENTIFICATION</scope>
</reference>
<reference evidence="5" key="1">
    <citation type="submission" date="2025-08" db="UniProtKB">
        <authorList>
            <consortium name="Ensembl"/>
        </authorList>
    </citation>
    <scope>IDENTIFICATION</scope>
</reference>
<name>A0A8C6BG96_MONMO</name>
<dbReference type="PROSITE" id="PS51414">
    <property type="entry name" value="HSR"/>
    <property type="match status" value="1"/>
</dbReference>
<dbReference type="InterPro" id="IPR043563">
    <property type="entry name" value="Sp110/Sp140/Sp140L-like"/>
</dbReference>
<feature type="domain" description="SAND" evidence="3">
    <location>
        <begin position="442"/>
        <end position="523"/>
    </location>
</feature>
<dbReference type="GO" id="GO:0003677">
    <property type="term" value="F:DNA binding"/>
    <property type="evidence" value="ECO:0007669"/>
    <property type="project" value="InterPro"/>
</dbReference>
<evidence type="ECO:0000259" key="3">
    <source>
        <dbReference type="PROSITE" id="PS50864"/>
    </source>
</evidence>
<dbReference type="GO" id="GO:0000981">
    <property type="term" value="F:DNA-binding transcription factor activity, RNA polymerase II-specific"/>
    <property type="evidence" value="ECO:0007669"/>
    <property type="project" value="TreeGrafter"/>
</dbReference>
<feature type="compositionally biased region" description="Basic residues" evidence="2">
    <location>
        <begin position="302"/>
        <end position="312"/>
    </location>
</feature>
<dbReference type="Pfam" id="PF03172">
    <property type="entry name" value="HSR"/>
    <property type="match status" value="1"/>
</dbReference>
<feature type="compositionally biased region" description="Basic and acidic residues" evidence="2">
    <location>
        <begin position="347"/>
        <end position="356"/>
    </location>
</feature>
<proteinExistence type="predicted"/>